<proteinExistence type="predicted"/>
<evidence type="ECO:0000313" key="3">
    <source>
        <dbReference type="Proteomes" id="UP001199642"/>
    </source>
</evidence>
<evidence type="ECO:0000256" key="1">
    <source>
        <dbReference type="SAM" id="MobiDB-lite"/>
    </source>
</evidence>
<dbReference type="EMBL" id="CP082781">
    <property type="protein sequence ID" value="UGS28588.1"/>
    <property type="molecule type" value="Genomic_DNA"/>
</dbReference>
<dbReference type="Proteomes" id="UP001199642">
    <property type="component" value="Chromosome"/>
</dbReference>
<keyword evidence="3" id="KW-1185">Reference proteome</keyword>
<dbReference type="SUPFAM" id="SSF53955">
    <property type="entry name" value="Lysozyme-like"/>
    <property type="match status" value="1"/>
</dbReference>
<gene>
    <name evidence="2" type="ORF">K8F61_14015</name>
</gene>
<reference evidence="2 3" key="1">
    <citation type="submission" date="2023-01" db="EMBL/GenBank/DDBJ databases">
        <title>Characterization of estradiol degrading bacteria Microbacterium sp. MZT7 and reveal degrading genes through genome analysis.</title>
        <authorList>
            <person name="Hao P."/>
            <person name="Gao Y."/>
        </authorList>
    </citation>
    <scope>NUCLEOTIDE SEQUENCE [LARGE SCALE GENOMIC DNA]</scope>
    <source>
        <strain evidence="2 3">MZT7</strain>
    </source>
</reference>
<dbReference type="InterPro" id="IPR023346">
    <property type="entry name" value="Lysozyme-like_dom_sf"/>
</dbReference>
<organism evidence="2 3">
    <name type="scientific">Microbacterium resistens</name>
    <dbReference type="NCBI Taxonomy" id="156977"/>
    <lineage>
        <taxon>Bacteria</taxon>
        <taxon>Bacillati</taxon>
        <taxon>Actinomycetota</taxon>
        <taxon>Actinomycetes</taxon>
        <taxon>Micrococcales</taxon>
        <taxon>Microbacteriaceae</taxon>
        <taxon>Microbacterium</taxon>
    </lineage>
</organism>
<name>A0ABY3RWZ2_9MICO</name>
<protein>
    <submittedName>
        <fullName evidence="2">Phospholipase</fullName>
    </submittedName>
</protein>
<feature type="region of interest" description="Disordered" evidence="1">
    <location>
        <begin position="1"/>
        <end position="21"/>
    </location>
</feature>
<accession>A0ABY3RWZ2</accession>
<sequence>MSPTPALRRTETARRRAHSRAHRTTAALTVAFGVALGTAASLGLSAVAPAAAADPLSRAAAASPSFDTARQELRAALAESDAVLTDATTAVIEVQNSGLDLAAQSAAVDIDGLKSVRSAAEEADASSTRGGTVTASLRDRAQAVAAQAATLRTQLATAVSEKQAAEAAAAALAEANTPDGARAAAQQIAADEYGWGGDQFQCLSSLWQKESGWDYQAYNPSGATGIPQSLPGDKMASAGDDWETNAVTQIRWGLGYIQSVYGTPCAAWGHSQATNWY</sequence>
<evidence type="ECO:0000313" key="2">
    <source>
        <dbReference type="EMBL" id="UGS28588.1"/>
    </source>
</evidence>